<evidence type="ECO:0000313" key="3">
    <source>
        <dbReference type="Proteomes" id="UP001160148"/>
    </source>
</evidence>
<comment type="caution">
    <text evidence="2">The sequence shown here is derived from an EMBL/GenBank/DDBJ whole genome shotgun (WGS) entry which is preliminary data.</text>
</comment>
<feature type="compositionally biased region" description="Low complexity" evidence="1">
    <location>
        <begin position="43"/>
        <end position="57"/>
    </location>
</feature>
<dbReference type="EMBL" id="CARXXK010000002">
    <property type="protein sequence ID" value="CAI6357285.1"/>
    <property type="molecule type" value="Genomic_DNA"/>
</dbReference>
<feature type="compositionally biased region" description="Basic and acidic residues" evidence="1">
    <location>
        <begin position="25"/>
        <end position="37"/>
    </location>
</feature>
<protein>
    <submittedName>
        <fullName evidence="2">Uncharacterized protein</fullName>
    </submittedName>
</protein>
<organism evidence="2 3">
    <name type="scientific">Macrosiphum euphorbiae</name>
    <name type="common">potato aphid</name>
    <dbReference type="NCBI Taxonomy" id="13131"/>
    <lineage>
        <taxon>Eukaryota</taxon>
        <taxon>Metazoa</taxon>
        <taxon>Ecdysozoa</taxon>
        <taxon>Arthropoda</taxon>
        <taxon>Hexapoda</taxon>
        <taxon>Insecta</taxon>
        <taxon>Pterygota</taxon>
        <taxon>Neoptera</taxon>
        <taxon>Paraneoptera</taxon>
        <taxon>Hemiptera</taxon>
        <taxon>Sternorrhyncha</taxon>
        <taxon>Aphidomorpha</taxon>
        <taxon>Aphidoidea</taxon>
        <taxon>Aphididae</taxon>
        <taxon>Macrosiphini</taxon>
        <taxon>Macrosiphum</taxon>
    </lineage>
</organism>
<reference evidence="2 3" key="1">
    <citation type="submission" date="2023-01" db="EMBL/GenBank/DDBJ databases">
        <authorList>
            <person name="Whitehead M."/>
        </authorList>
    </citation>
    <scope>NUCLEOTIDE SEQUENCE [LARGE SCALE GENOMIC DNA]</scope>
</reference>
<evidence type="ECO:0000313" key="2">
    <source>
        <dbReference type="EMBL" id="CAI6357285.1"/>
    </source>
</evidence>
<name>A0AAV0WML5_9HEMI</name>
<keyword evidence="3" id="KW-1185">Reference proteome</keyword>
<dbReference type="AlphaFoldDB" id="A0AAV0WML5"/>
<feature type="compositionally biased region" description="Acidic residues" evidence="1">
    <location>
        <begin position="14"/>
        <end position="24"/>
    </location>
</feature>
<dbReference type="Proteomes" id="UP001160148">
    <property type="component" value="Unassembled WGS sequence"/>
</dbReference>
<proteinExistence type="predicted"/>
<evidence type="ECO:0000256" key="1">
    <source>
        <dbReference type="SAM" id="MobiDB-lite"/>
    </source>
</evidence>
<accession>A0AAV0WML5</accession>
<sequence>MSEPERQPSASEPFFDDDDADDDDNFQRPEAEPSKDGEDGDAAAHWPALPAELLAEAPRCRPPSPCSATAAAG</sequence>
<feature type="region of interest" description="Disordered" evidence="1">
    <location>
        <begin position="1"/>
        <end position="73"/>
    </location>
</feature>
<gene>
    <name evidence="2" type="ORF">MEUPH1_LOCUS12925</name>
</gene>